<name>A0A2P2LMJ2_RHIMU</name>
<sequence length="44" mass="4809">MEVNGKTCNSKDEMVSSGTKHPISIAEHLRSTDIQTASRFLAMS</sequence>
<reference evidence="2" key="1">
    <citation type="submission" date="2018-02" db="EMBL/GenBank/DDBJ databases">
        <title>Rhizophora mucronata_Transcriptome.</title>
        <authorList>
            <person name="Meera S.P."/>
            <person name="Sreeshan A."/>
            <person name="Augustine A."/>
        </authorList>
    </citation>
    <scope>NUCLEOTIDE SEQUENCE</scope>
    <source>
        <tissue evidence="2">Leaf</tissue>
    </source>
</reference>
<evidence type="ECO:0000256" key="1">
    <source>
        <dbReference type="SAM" id="MobiDB-lite"/>
    </source>
</evidence>
<dbReference type="EMBL" id="GGEC01038710">
    <property type="protein sequence ID" value="MBX19194.1"/>
    <property type="molecule type" value="Transcribed_RNA"/>
</dbReference>
<organism evidence="2">
    <name type="scientific">Rhizophora mucronata</name>
    <name type="common">Asiatic mangrove</name>
    <dbReference type="NCBI Taxonomy" id="61149"/>
    <lineage>
        <taxon>Eukaryota</taxon>
        <taxon>Viridiplantae</taxon>
        <taxon>Streptophyta</taxon>
        <taxon>Embryophyta</taxon>
        <taxon>Tracheophyta</taxon>
        <taxon>Spermatophyta</taxon>
        <taxon>Magnoliopsida</taxon>
        <taxon>eudicotyledons</taxon>
        <taxon>Gunneridae</taxon>
        <taxon>Pentapetalae</taxon>
        <taxon>rosids</taxon>
        <taxon>fabids</taxon>
        <taxon>Malpighiales</taxon>
        <taxon>Rhizophoraceae</taxon>
        <taxon>Rhizophora</taxon>
    </lineage>
</organism>
<protein>
    <submittedName>
        <fullName evidence="2">Uncharacterized protein</fullName>
    </submittedName>
</protein>
<dbReference type="AlphaFoldDB" id="A0A2P2LMJ2"/>
<accession>A0A2P2LMJ2</accession>
<evidence type="ECO:0000313" key="2">
    <source>
        <dbReference type="EMBL" id="MBX19194.1"/>
    </source>
</evidence>
<proteinExistence type="predicted"/>
<feature type="region of interest" description="Disordered" evidence="1">
    <location>
        <begin position="1"/>
        <end position="23"/>
    </location>
</feature>